<reference evidence="2 3" key="1">
    <citation type="submission" date="2024-06" db="EMBL/GenBank/DDBJ databases">
        <authorList>
            <person name="Kaempfer P."/>
            <person name="Viver T."/>
        </authorList>
    </citation>
    <scope>NUCLEOTIDE SEQUENCE [LARGE SCALE GENOMIC DNA]</scope>
    <source>
        <strain evidence="2 3">ST-75</strain>
    </source>
</reference>
<dbReference type="Proteomes" id="UP001629059">
    <property type="component" value="Unassembled WGS sequence"/>
</dbReference>
<dbReference type="PANTHER" id="PTHR43441:SF11">
    <property type="entry name" value="RIBOSOMAL-PROTEIN-SERINE ACETYLTRANSFERASE"/>
    <property type="match status" value="1"/>
</dbReference>
<dbReference type="EMBL" id="JBELQB010000012">
    <property type="protein sequence ID" value="MFL9838692.1"/>
    <property type="molecule type" value="Genomic_DNA"/>
</dbReference>
<accession>A0ABW8YFP4</accession>
<keyword evidence="2" id="KW-0808">Transferase</keyword>
<evidence type="ECO:0000313" key="3">
    <source>
        <dbReference type="Proteomes" id="UP001629059"/>
    </source>
</evidence>
<name>A0ABW8YFP4_9FLAO</name>
<dbReference type="SUPFAM" id="SSF55729">
    <property type="entry name" value="Acyl-CoA N-acyltransferases (Nat)"/>
    <property type="match status" value="1"/>
</dbReference>
<dbReference type="RefSeq" id="WP_408075772.1">
    <property type="nucleotide sequence ID" value="NZ_JBELQB010000012.1"/>
</dbReference>
<comment type="caution">
    <text evidence="2">The sequence shown here is derived from an EMBL/GenBank/DDBJ whole genome shotgun (WGS) entry which is preliminary data.</text>
</comment>
<proteinExistence type="predicted"/>
<dbReference type="GO" id="GO:0016740">
    <property type="term" value="F:transferase activity"/>
    <property type="evidence" value="ECO:0007669"/>
    <property type="project" value="UniProtKB-KW"/>
</dbReference>
<feature type="domain" description="N-acetyltransferase" evidence="1">
    <location>
        <begin position="19"/>
        <end position="158"/>
    </location>
</feature>
<dbReference type="InterPro" id="IPR051908">
    <property type="entry name" value="Ribosomal_N-acetyltransferase"/>
</dbReference>
<dbReference type="InterPro" id="IPR000182">
    <property type="entry name" value="GNAT_dom"/>
</dbReference>
<keyword evidence="3" id="KW-1185">Reference proteome</keyword>
<evidence type="ECO:0000313" key="2">
    <source>
        <dbReference type="EMBL" id="MFL9838692.1"/>
    </source>
</evidence>
<dbReference type="Pfam" id="PF13302">
    <property type="entry name" value="Acetyltransf_3"/>
    <property type="match status" value="1"/>
</dbReference>
<evidence type="ECO:0000259" key="1">
    <source>
        <dbReference type="Pfam" id="PF13302"/>
    </source>
</evidence>
<dbReference type="PANTHER" id="PTHR43441">
    <property type="entry name" value="RIBOSOMAL-PROTEIN-SERINE ACETYLTRANSFERASE"/>
    <property type="match status" value="1"/>
</dbReference>
<gene>
    <name evidence="2" type="ORF">ABS768_14365</name>
</gene>
<organism evidence="2 3">
    <name type="scientific">Flavobacterium rhizophilum</name>
    <dbReference type="NCBI Taxonomy" id="3163296"/>
    <lineage>
        <taxon>Bacteria</taxon>
        <taxon>Pseudomonadati</taxon>
        <taxon>Bacteroidota</taxon>
        <taxon>Flavobacteriia</taxon>
        <taxon>Flavobacteriales</taxon>
        <taxon>Flavobacteriaceae</taxon>
        <taxon>Flavobacterium</taxon>
    </lineage>
</organism>
<protein>
    <submittedName>
        <fullName evidence="2">GNAT family protein</fullName>
        <ecNumber evidence="2">2.-.-.-</ecNumber>
    </submittedName>
</protein>
<dbReference type="InterPro" id="IPR016181">
    <property type="entry name" value="Acyl_CoA_acyltransferase"/>
</dbReference>
<sequence>MVDNNNQSPTEMEILETSRLRLRKLTPMVMDQVFTTMNDHSIIDFLGLADFESLEKEKERYKKGLQTYNRSFVNFQLLEKETNRVIGSCGFHTWYPLHDRAELGYGLFYDGDKQKGLMTEAVTAVLDYGFTKMNLHRVEALTATYNTGSLKILKHFNFTFEGTLRQHYNVNGKMEDSVMYSLLKHEYQNHTS</sequence>
<dbReference type="EC" id="2.-.-.-" evidence="2"/>
<dbReference type="Gene3D" id="3.40.630.30">
    <property type="match status" value="1"/>
</dbReference>